<keyword evidence="5" id="KW-0539">Nucleus</keyword>
<evidence type="ECO:0000259" key="7">
    <source>
        <dbReference type="Pfam" id="PF09779"/>
    </source>
</evidence>
<feature type="transmembrane region" description="Helical" evidence="6">
    <location>
        <begin position="258"/>
        <end position="279"/>
    </location>
</feature>
<protein>
    <recommendedName>
        <fullName evidence="7">Ima1 N-terminal domain-containing protein</fullName>
    </recommendedName>
</protein>
<gene>
    <name evidence="8" type="ORF">MCUN1_003200</name>
</gene>
<keyword evidence="4 6" id="KW-0472">Membrane</keyword>
<comment type="subcellular location">
    <subcellularLocation>
        <location evidence="1">Nucleus inner membrane</location>
        <topology evidence="1">Multi-pass membrane protein</topology>
    </subcellularLocation>
</comment>
<dbReference type="GO" id="GO:0044732">
    <property type="term" value="C:mitotic spindle pole body"/>
    <property type="evidence" value="ECO:0007669"/>
    <property type="project" value="TreeGrafter"/>
</dbReference>
<evidence type="ECO:0000313" key="9">
    <source>
        <dbReference type="Proteomes" id="UP001219933"/>
    </source>
</evidence>
<dbReference type="Proteomes" id="UP001219933">
    <property type="component" value="Chromosome 4"/>
</dbReference>
<reference evidence="8" key="1">
    <citation type="submission" date="2023-03" db="EMBL/GenBank/DDBJ databases">
        <title>Mating type loci evolution in Malassezia.</title>
        <authorList>
            <person name="Coelho M.A."/>
        </authorList>
    </citation>
    <scope>NUCLEOTIDE SEQUENCE</scope>
    <source>
        <strain evidence="8">CBS 11721</strain>
    </source>
</reference>
<feature type="domain" description="Ima1 N-terminal" evidence="7">
    <location>
        <begin position="38"/>
        <end position="147"/>
    </location>
</feature>
<dbReference type="PANTHER" id="PTHR28538:SF1">
    <property type="entry name" value="INTEGRAL INNER NUCLEAR MEMBRANE PROTEIN IMA1"/>
    <property type="match status" value="1"/>
</dbReference>
<keyword evidence="3 6" id="KW-1133">Transmembrane helix</keyword>
<feature type="transmembrane region" description="Helical" evidence="6">
    <location>
        <begin position="291"/>
        <end position="311"/>
    </location>
</feature>
<evidence type="ECO:0000256" key="4">
    <source>
        <dbReference type="ARBA" id="ARBA00023136"/>
    </source>
</evidence>
<name>A0AAF0ET42_9BASI</name>
<dbReference type="GO" id="GO:0034506">
    <property type="term" value="C:chromosome, centromeric core domain"/>
    <property type="evidence" value="ECO:0007669"/>
    <property type="project" value="TreeGrafter"/>
</dbReference>
<dbReference type="GO" id="GO:0071765">
    <property type="term" value="P:nuclear inner membrane organization"/>
    <property type="evidence" value="ECO:0007669"/>
    <property type="project" value="InterPro"/>
</dbReference>
<evidence type="ECO:0000256" key="3">
    <source>
        <dbReference type="ARBA" id="ARBA00022989"/>
    </source>
</evidence>
<evidence type="ECO:0000256" key="5">
    <source>
        <dbReference type="ARBA" id="ARBA00023242"/>
    </source>
</evidence>
<keyword evidence="9" id="KW-1185">Reference proteome</keyword>
<dbReference type="GO" id="GO:0034992">
    <property type="term" value="C:microtubule organizing center attachment site"/>
    <property type="evidence" value="ECO:0007669"/>
    <property type="project" value="TreeGrafter"/>
</dbReference>
<evidence type="ECO:0000256" key="2">
    <source>
        <dbReference type="ARBA" id="ARBA00022692"/>
    </source>
</evidence>
<accession>A0AAF0ET42</accession>
<organism evidence="8 9">
    <name type="scientific">Malassezia cuniculi</name>
    <dbReference type="NCBI Taxonomy" id="948313"/>
    <lineage>
        <taxon>Eukaryota</taxon>
        <taxon>Fungi</taxon>
        <taxon>Dikarya</taxon>
        <taxon>Basidiomycota</taxon>
        <taxon>Ustilaginomycotina</taxon>
        <taxon>Malasseziomycetes</taxon>
        <taxon>Malasseziales</taxon>
        <taxon>Malasseziaceae</taxon>
        <taxon>Malassezia</taxon>
    </lineage>
</organism>
<dbReference type="Pfam" id="PF09779">
    <property type="entry name" value="Ima1_N"/>
    <property type="match status" value="1"/>
</dbReference>
<sequence length="471" mass="50913">MRIWGPRTHACHFCGESSVLAPPYGARPAQVSGTYRVSAGTPERWFCSACECWNLVGKQGEILDAWDRPMWDESVNDTPRHHTATPQKILFCNTCITNQTLVANMLAEYLPDENDPRYAERERSFNAYKRSLEQRYPLACPQCLPKIEEHLADVDAHVRHQLLGAWLQKNALVKSGAADAQAAQFLADVRNWKLRRVLWTLSTAAGLGLAATLALGRRDNMLTAALALGCVPIRWDPTWRSLAALAARSVPATAHGVFAWRLIQFVLWAVRVALVGAVLGLDDTHTTRVAGAAALIFYVLLAAAAFVPLRVTTSAVHKKRESIPPAVSVRSAPLAQLSLDGGAPIAEPFDTLFERTAPADEMDIDDTTADTRDTSRDISLGPQRFWAPEQPSGLEDMFGRALRLNTPQSSGGWAQSAYSVAFPAFLSAGAAAIVVAVAALTVALAAGSAAVLTTETDLWSNLLGGIVGALR</sequence>
<proteinExistence type="predicted"/>
<feature type="transmembrane region" description="Helical" evidence="6">
    <location>
        <begin position="197"/>
        <end position="215"/>
    </location>
</feature>
<evidence type="ECO:0000313" key="8">
    <source>
        <dbReference type="EMBL" id="WFD36321.1"/>
    </source>
</evidence>
<dbReference type="InterPro" id="IPR018617">
    <property type="entry name" value="Ima1_N"/>
</dbReference>
<dbReference type="EMBL" id="CP119880">
    <property type="protein sequence ID" value="WFD36321.1"/>
    <property type="molecule type" value="Genomic_DNA"/>
</dbReference>
<evidence type="ECO:0000256" key="6">
    <source>
        <dbReference type="SAM" id="Phobius"/>
    </source>
</evidence>
<dbReference type="PANTHER" id="PTHR28538">
    <property type="entry name" value="INTEGRAL INNER NUCLEAR MEMBRANE PROTEIN IMA1"/>
    <property type="match status" value="1"/>
</dbReference>
<evidence type="ECO:0000256" key="1">
    <source>
        <dbReference type="ARBA" id="ARBA00004473"/>
    </source>
</evidence>
<feature type="transmembrane region" description="Helical" evidence="6">
    <location>
        <begin position="425"/>
        <end position="452"/>
    </location>
</feature>
<dbReference type="AlphaFoldDB" id="A0AAF0ET42"/>
<keyword evidence="2 6" id="KW-0812">Transmembrane</keyword>
<dbReference type="InterPro" id="IPR042321">
    <property type="entry name" value="Ima1"/>
</dbReference>
<dbReference type="GO" id="GO:0005637">
    <property type="term" value="C:nuclear inner membrane"/>
    <property type="evidence" value="ECO:0007669"/>
    <property type="project" value="UniProtKB-SubCell"/>
</dbReference>